<comment type="caution">
    <text evidence="1">The sequence shown here is derived from an EMBL/GenBank/DDBJ whole genome shotgun (WGS) entry which is preliminary data.</text>
</comment>
<dbReference type="EMBL" id="AEWX01000017">
    <property type="protein sequence ID" value="EGC20179.1"/>
    <property type="molecule type" value="Genomic_DNA"/>
</dbReference>
<reference evidence="1 2" key="1">
    <citation type="submission" date="2011-01" db="EMBL/GenBank/DDBJ databases">
        <authorList>
            <person name="Muzny D."/>
            <person name="Qin X."/>
            <person name="Deng J."/>
            <person name="Jiang H."/>
            <person name="Liu Y."/>
            <person name="Qu J."/>
            <person name="Song X.-Z."/>
            <person name="Zhang L."/>
            <person name="Thornton R."/>
            <person name="Coyle M."/>
            <person name="Francisco L."/>
            <person name="Jackson L."/>
            <person name="Javaid M."/>
            <person name="Korchina V."/>
            <person name="Kovar C."/>
            <person name="Mata R."/>
            <person name="Mathew T."/>
            <person name="Ngo R."/>
            <person name="Nguyen L."/>
            <person name="Nguyen N."/>
            <person name="Okwuonu G."/>
            <person name="Ongeri F."/>
            <person name="Pham C."/>
            <person name="Simmons D."/>
            <person name="Wilczek-Boney K."/>
            <person name="Hale W."/>
            <person name="Jakkamsetti A."/>
            <person name="Pham P."/>
            <person name="Ruth R."/>
            <person name="San Lucas F."/>
            <person name="Warren J."/>
            <person name="Zhang J."/>
            <person name="Zhao Z."/>
            <person name="Zhou C."/>
            <person name="Zhu D."/>
            <person name="Lee S."/>
            <person name="Bess C."/>
            <person name="Blankenburg K."/>
            <person name="Forbes L."/>
            <person name="Fu Q."/>
            <person name="Gubbala S."/>
            <person name="Hirani K."/>
            <person name="Jayaseelan J.C."/>
            <person name="Lara F."/>
            <person name="Munidasa M."/>
            <person name="Palculict T."/>
            <person name="Patil S."/>
            <person name="Pu L.-L."/>
            <person name="Saada N."/>
            <person name="Tang L."/>
            <person name="Weissenberger G."/>
            <person name="Zhu Y."/>
            <person name="Hemphill L."/>
            <person name="Shang Y."/>
            <person name="Youmans B."/>
            <person name="Ayvaz T."/>
            <person name="Ross M."/>
            <person name="Santibanez J."/>
            <person name="Aqrawi P."/>
            <person name="Gross S."/>
            <person name="Joshi V."/>
            <person name="Fowler G."/>
            <person name="Nazareth L."/>
            <person name="Reid J."/>
            <person name="Worley K."/>
            <person name="Petrosino J."/>
            <person name="Highlander S."/>
            <person name="Gibbs R."/>
        </authorList>
    </citation>
    <scope>NUCLEOTIDE SEQUENCE [LARGE SCALE GENOMIC DNA]</scope>
    <source>
        <strain evidence="1 2">DSM 16608</strain>
    </source>
</reference>
<dbReference type="AlphaFoldDB" id="F0F697"/>
<sequence>MKEYGSDFHFLNFPCVAGGKTLFDYYPNAVFLADGRQAIESLINYYKWKRIWIPEYFCWEIIAYILLHCEIEVKTYQDNPVVKDHQFVGHLPFQEGDVLLWMNYFGLREIKRINVPIPVIEDHSHNIFSEWVRKSKAEFCIASLRKTLPLAEGGILWSNSKDLSELGSTIKETLLNEKVARTRWQAMAEKALYLSQDNEASIPDLKDSYREKFLRTEQCFGSLPVSRISSLDRQVLEKIDIKDWSERRNRNWKMVVKQLSFLLKENGIRLLVPESESLIPFSLLLLFPDKMKRERFRKGLISKSIYPAVLWEIPETCSRESRIVSDGILSIHCDARYSADEIGEMGCQICTLLKSFEE</sequence>
<dbReference type="HOGENOM" id="CLU_059313_1_1_10"/>
<dbReference type="OrthoDB" id="8955051at2"/>
<dbReference type="SUPFAM" id="SSF53383">
    <property type="entry name" value="PLP-dependent transferases"/>
    <property type="match status" value="1"/>
</dbReference>
<evidence type="ECO:0000313" key="1">
    <source>
        <dbReference type="EMBL" id="EGC20179.1"/>
    </source>
</evidence>
<dbReference type="RefSeq" id="WP_007368649.1">
    <property type="nucleotide sequence ID" value="NZ_GL872283.1"/>
</dbReference>
<proteinExistence type="predicted"/>
<dbReference type="STRING" id="888743.HMPREF9141_1119"/>
<dbReference type="Proteomes" id="UP000005697">
    <property type="component" value="Unassembled WGS sequence"/>
</dbReference>
<keyword evidence="2" id="KW-1185">Reference proteome</keyword>
<dbReference type="eggNOG" id="COG0399">
    <property type="taxonomic scope" value="Bacteria"/>
</dbReference>
<protein>
    <recommendedName>
        <fullName evidence="3">DegT/DnrJ/EryC1/StrS aminotransferase family protein</fullName>
    </recommendedName>
</protein>
<evidence type="ECO:0000313" key="2">
    <source>
        <dbReference type="Proteomes" id="UP000005697"/>
    </source>
</evidence>
<dbReference type="InterPro" id="IPR015424">
    <property type="entry name" value="PyrdxlP-dep_Trfase"/>
</dbReference>
<evidence type="ECO:0008006" key="3">
    <source>
        <dbReference type="Google" id="ProtNLM"/>
    </source>
</evidence>
<organism evidence="1 2">
    <name type="scientific">Prevotella multiformis DSM 16608</name>
    <dbReference type="NCBI Taxonomy" id="888743"/>
    <lineage>
        <taxon>Bacteria</taxon>
        <taxon>Pseudomonadati</taxon>
        <taxon>Bacteroidota</taxon>
        <taxon>Bacteroidia</taxon>
        <taxon>Bacteroidales</taxon>
        <taxon>Prevotellaceae</taxon>
        <taxon>Prevotella</taxon>
    </lineage>
</organism>
<name>F0F697_9BACT</name>
<gene>
    <name evidence="1" type="ORF">HMPREF9141_1119</name>
</gene>
<accession>F0F697</accession>